<dbReference type="GO" id="GO:0005886">
    <property type="term" value="C:plasma membrane"/>
    <property type="evidence" value="ECO:0007669"/>
    <property type="project" value="UniProtKB-SubCell"/>
</dbReference>
<keyword evidence="4 7" id="KW-0812">Transmembrane</keyword>
<dbReference type="PANTHER" id="PTHR30151">
    <property type="entry name" value="ALKANE SULFONATE ABC TRANSPORTER-RELATED, MEMBRANE SUBUNIT"/>
    <property type="match status" value="1"/>
</dbReference>
<keyword evidence="3" id="KW-1003">Cell membrane</keyword>
<feature type="domain" description="ABC transmembrane type-1" evidence="8">
    <location>
        <begin position="60"/>
        <end position="244"/>
    </location>
</feature>
<dbReference type="RefSeq" id="WP_163063576.1">
    <property type="nucleotide sequence ID" value="NZ_JAAGLI010001096.1"/>
</dbReference>
<keyword evidence="5 7" id="KW-1133">Transmembrane helix</keyword>
<dbReference type="Proteomes" id="UP000475532">
    <property type="component" value="Unassembled WGS sequence"/>
</dbReference>
<dbReference type="Gene3D" id="1.10.3720.10">
    <property type="entry name" value="MetI-like"/>
    <property type="match status" value="1"/>
</dbReference>
<comment type="subcellular location">
    <subcellularLocation>
        <location evidence="1 7">Cell membrane</location>
        <topology evidence="1 7">Multi-pass membrane protein</topology>
    </subcellularLocation>
</comment>
<evidence type="ECO:0000256" key="7">
    <source>
        <dbReference type="RuleBase" id="RU363032"/>
    </source>
</evidence>
<evidence type="ECO:0000256" key="2">
    <source>
        <dbReference type="ARBA" id="ARBA00022448"/>
    </source>
</evidence>
<evidence type="ECO:0000313" key="9">
    <source>
        <dbReference type="EMBL" id="NEA28902.1"/>
    </source>
</evidence>
<dbReference type="SUPFAM" id="SSF161098">
    <property type="entry name" value="MetI-like"/>
    <property type="match status" value="1"/>
</dbReference>
<dbReference type="GO" id="GO:0055085">
    <property type="term" value="P:transmembrane transport"/>
    <property type="evidence" value="ECO:0007669"/>
    <property type="project" value="InterPro"/>
</dbReference>
<gene>
    <name evidence="9" type="ORF">G3I70_41350</name>
</gene>
<name>A0A6L9QVF7_9ACTN</name>
<reference evidence="9 10" key="1">
    <citation type="submission" date="2020-01" db="EMBL/GenBank/DDBJ databases">
        <title>Insect and environment-associated Actinomycetes.</title>
        <authorList>
            <person name="Currrie C."/>
            <person name="Chevrette M."/>
            <person name="Carlson C."/>
            <person name="Stubbendieck R."/>
            <person name="Wendt-Pienkowski E."/>
        </authorList>
    </citation>
    <scope>NUCLEOTIDE SEQUENCE [LARGE SCALE GENOMIC DNA]</scope>
    <source>
        <strain evidence="9 10">SID10258</strain>
    </source>
</reference>
<feature type="transmembrane region" description="Helical" evidence="7">
    <location>
        <begin position="64"/>
        <end position="87"/>
    </location>
</feature>
<comment type="caution">
    <text evidence="9">The sequence shown here is derived from an EMBL/GenBank/DDBJ whole genome shotgun (WGS) entry which is preliminary data.</text>
</comment>
<protein>
    <submittedName>
        <fullName evidence="9">ABC transporter permease</fullName>
    </submittedName>
</protein>
<proteinExistence type="inferred from homology"/>
<keyword evidence="2 7" id="KW-0813">Transport</keyword>
<dbReference type="Pfam" id="PF00528">
    <property type="entry name" value="BPD_transp_1"/>
    <property type="match status" value="1"/>
</dbReference>
<evidence type="ECO:0000256" key="4">
    <source>
        <dbReference type="ARBA" id="ARBA00022692"/>
    </source>
</evidence>
<sequence length="262" mass="28157">MNRVVSAGTKVLLALGLPAVLVALWWVTSANSTNYYFPPLADILDWFRRLWLDERLTTDVVPSVARLAAGFAISAVVGVALGIALGLTDALRRGAEPVLEFLRAIPPTVLVPVIAIIAGIGDASKVAVIVSGCVWPILLNTVEGVRAADEVMVDTCRTFRVRGAARLRHMVLPAASPQIAAGLRQSLSIGLILMVIGEMFAATNGLGFSIVQFQRSFAIPQMWSGIILLGLIGFVLSVVFALVERRALGWYRGLRESQRRSG</sequence>
<dbReference type="PANTHER" id="PTHR30151:SF25">
    <property type="entry name" value="TAURINE TRANSPORT SYSTEM PERMEASE PROTEIN TAUC"/>
    <property type="match status" value="1"/>
</dbReference>
<dbReference type="GO" id="GO:0010438">
    <property type="term" value="P:cellular response to sulfur starvation"/>
    <property type="evidence" value="ECO:0007669"/>
    <property type="project" value="TreeGrafter"/>
</dbReference>
<evidence type="ECO:0000256" key="6">
    <source>
        <dbReference type="ARBA" id="ARBA00023136"/>
    </source>
</evidence>
<comment type="similarity">
    <text evidence="7">Belongs to the binding-protein-dependent transport system permease family.</text>
</comment>
<organism evidence="9 10">
    <name type="scientific">Actinomadura bangladeshensis</name>
    <dbReference type="NCBI Taxonomy" id="453573"/>
    <lineage>
        <taxon>Bacteria</taxon>
        <taxon>Bacillati</taxon>
        <taxon>Actinomycetota</taxon>
        <taxon>Actinomycetes</taxon>
        <taxon>Streptosporangiales</taxon>
        <taxon>Thermomonosporaceae</taxon>
        <taxon>Actinomadura</taxon>
    </lineage>
</organism>
<feature type="transmembrane region" description="Helical" evidence="7">
    <location>
        <begin position="222"/>
        <end position="243"/>
    </location>
</feature>
<feature type="transmembrane region" description="Helical" evidence="7">
    <location>
        <begin position="187"/>
        <end position="210"/>
    </location>
</feature>
<evidence type="ECO:0000256" key="3">
    <source>
        <dbReference type="ARBA" id="ARBA00022475"/>
    </source>
</evidence>
<evidence type="ECO:0000256" key="5">
    <source>
        <dbReference type="ARBA" id="ARBA00022989"/>
    </source>
</evidence>
<dbReference type="CDD" id="cd06261">
    <property type="entry name" value="TM_PBP2"/>
    <property type="match status" value="1"/>
</dbReference>
<dbReference type="EMBL" id="JAAGLI010001096">
    <property type="protein sequence ID" value="NEA28902.1"/>
    <property type="molecule type" value="Genomic_DNA"/>
</dbReference>
<dbReference type="InterPro" id="IPR035906">
    <property type="entry name" value="MetI-like_sf"/>
</dbReference>
<evidence type="ECO:0000256" key="1">
    <source>
        <dbReference type="ARBA" id="ARBA00004651"/>
    </source>
</evidence>
<dbReference type="AlphaFoldDB" id="A0A6L9QVF7"/>
<dbReference type="InterPro" id="IPR000515">
    <property type="entry name" value="MetI-like"/>
</dbReference>
<keyword evidence="6 7" id="KW-0472">Membrane</keyword>
<dbReference type="PROSITE" id="PS50928">
    <property type="entry name" value="ABC_TM1"/>
    <property type="match status" value="1"/>
</dbReference>
<accession>A0A6L9QVF7</accession>
<evidence type="ECO:0000313" key="10">
    <source>
        <dbReference type="Proteomes" id="UP000475532"/>
    </source>
</evidence>
<evidence type="ECO:0000259" key="8">
    <source>
        <dbReference type="PROSITE" id="PS50928"/>
    </source>
</evidence>